<dbReference type="InterPro" id="IPR014877">
    <property type="entry name" value="XPO1_C_dom"/>
</dbReference>
<evidence type="ECO:0000259" key="6">
    <source>
        <dbReference type="Pfam" id="PF08767"/>
    </source>
</evidence>
<sequence>MQNPSVIYIQEVEHLVNTNLGAGMQKIQEMISKPDSLNLVPLIFEICKNPYMIFGAVKIFENHIKDNWPALSSSDKIDFRNFVEKSISTCPDIQGLRQQLNSVLVKIAIRSYPTEWPDFLNTAVNEGQFEQFQYFLEEINTSPIDILPAQKKAEIVNELISNAPFFLQSLINGYQNSDLALDHYVHYIKWVMVKQVNFNDLFNPDPEAFGPLCSVLQIEDVPEEFIQAAFNILSNLEITDAGLYKRIIPVLKKHLPILEKEPNIQNLTNVHLKLFNIDFLEILYYWEPFVLTIYEEFQKSGGITNRFNLHYQILAKIREYVIYHMIQPPEFIIPDDIPATDDQEQRENYDAMRSILTSFIGMTPAEVNEAFLTGIQYLRGNYNQDNFLSIIWTLGCISGATKSQLESRFVVESMKFILDVFNMPNVEKPIIATSFLFLASAYARAQKLTSRFVDVSITLAVQALDSYKTQKTAANTLLSIARNSLPLINKIPAGLIEIISSPNPEAAITPDTFCKVSEACGRIYQAKNSLDPVLKAIVSRFHNVSSANEINFNVVREQIIVVNGFIGLSRINSDAIEKIVVKNRQMLIQITETFGRNVLQIYEENGPDSVNREDLRLMMAYIQSETDLFTELCFKDCGDIFALYGTLPNDLRFSEALSLTEALFKSQLDPNIVTGLHETVIKATEEMIVNQPGEYIDHEELLPKVLFAMAQSYFEIVDPNDLQLLISNLLNNSHVTVLGSIKALDIIVEKADLKLVEDTRDGFFRGFIGIVMYRLLFIITDSGHFYCYSQVLRFLRKLFDFIGTGKIRCQLFPDAENIPGMTMYLSSMTIQDFPLVTIQEMTALIQLMFQPVQMDKFEELIAQYIARTKQTTPGETLNSLRLQQFKNSTSDFIYLDDTNKEGTSKKKKRRNG</sequence>
<reference evidence="7 8" key="1">
    <citation type="submission" date="2024-04" db="EMBL/GenBank/DDBJ databases">
        <title>Tritrichomonas musculus Genome.</title>
        <authorList>
            <person name="Alves-Ferreira E."/>
            <person name="Grigg M."/>
            <person name="Lorenzi H."/>
            <person name="Galac M."/>
        </authorList>
    </citation>
    <scope>NUCLEOTIDE SEQUENCE [LARGE SCALE GENOMIC DNA]</scope>
    <source>
        <strain evidence="7 8">EAF2021</strain>
    </source>
</reference>
<feature type="domain" description="Exportin-1 C-terminal" evidence="6">
    <location>
        <begin position="592"/>
        <end position="870"/>
    </location>
</feature>
<comment type="caution">
    <text evidence="7">The sequence shown here is derived from an EMBL/GenBank/DDBJ whole genome shotgun (WGS) entry which is preliminary data.</text>
</comment>
<dbReference type="EMBL" id="JAPFFF010000007">
    <property type="protein sequence ID" value="KAK8885549.1"/>
    <property type="molecule type" value="Genomic_DNA"/>
</dbReference>
<proteinExistence type="inferred from homology"/>
<dbReference type="PANTHER" id="PTHR11223">
    <property type="entry name" value="EXPORTIN 1/5"/>
    <property type="match status" value="1"/>
</dbReference>
<evidence type="ECO:0000256" key="2">
    <source>
        <dbReference type="ARBA" id="ARBA00009466"/>
    </source>
</evidence>
<keyword evidence="3" id="KW-0813">Transport</keyword>
<evidence type="ECO:0000256" key="3">
    <source>
        <dbReference type="ARBA" id="ARBA00022448"/>
    </source>
</evidence>
<keyword evidence="5" id="KW-0539">Nucleus</keyword>
<dbReference type="SUPFAM" id="SSF48371">
    <property type="entry name" value="ARM repeat"/>
    <property type="match status" value="1"/>
</dbReference>
<evidence type="ECO:0000256" key="4">
    <source>
        <dbReference type="ARBA" id="ARBA00022927"/>
    </source>
</evidence>
<comment type="subcellular location">
    <subcellularLocation>
        <location evidence="1">Nucleus</location>
    </subcellularLocation>
</comment>
<gene>
    <name evidence="7" type="ORF">M9Y10_040999</name>
</gene>
<keyword evidence="4" id="KW-0653">Protein transport</keyword>
<dbReference type="InterPro" id="IPR011989">
    <property type="entry name" value="ARM-like"/>
</dbReference>
<dbReference type="Pfam" id="PF08767">
    <property type="entry name" value="CRM1_C"/>
    <property type="match status" value="1"/>
</dbReference>
<dbReference type="InterPro" id="IPR016024">
    <property type="entry name" value="ARM-type_fold"/>
</dbReference>
<name>A0ABR2K3C1_9EUKA</name>
<evidence type="ECO:0000256" key="5">
    <source>
        <dbReference type="ARBA" id="ARBA00023242"/>
    </source>
</evidence>
<evidence type="ECO:0000313" key="8">
    <source>
        <dbReference type="Proteomes" id="UP001470230"/>
    </source>
</evidence>
<dbReference type="Gene3D" id="1.25.10.10">
    <property type="entry name" value="Leucine-rich Repeat Variant"/>
    <property type="match status" value="2"/>
</dbReference>
<evidence type="ECO:0000313" key="7">
    <source>
        <dbReference type="EMBL" id="KAK8885549.1"/>
    </source>
</evidence>
<dbReference type="PANTHER" id="PTHR11223:SF2">
    <property type="entry name" value="EXPORTIN-1"/>
    <property type="match status" value="1"/>
</dbReference>
<dbReference type="InterPro" id="IPR045065">
    <property type="entry name" value="XPO1/5"/>
</dbReference>
<keyword evidence="8" id="KW-1185">Reference proteome</keyword>
<evidence type="ECO:0000256" key="1">
    <source>
        <dbReference type="ARBA" id="ARBA00004123"/>
    </source>
</evidence>
<comment type="similarity">
    <text evidence="2">Belongs to the exportin family.</text>
</comment>
<protein>
    <recommendedName>
        <fullName evidence="6">Exportin-1 C-terminal domain-containing protein</fullName>
    </recommendedName>
</protein>
<dbReference type="Proteomes" id="UP001470230">
    <property type="component" value="Unassembled WGS sequence"/>
</dbReference>
<accession>A0ABR2K3C1</accession>
<organism evidence="7 8">
    <name type="scientific">Tritrichomonas musculus</name>
    <dbReference type="NCBI Taxonomy" id="1915356"/>
    <lineage>
        <taxon>Eukaryota</taxon>
        <taxon>Metamonada</taxon>
        <taxon>Parabasalia</taxon>
        <taxon>Tritrichomonadida</taxon>
        <taxon>Tritrichomonadidae</taxon>
        <taxon>Tritrichomonas</taxon>
    </lineage>
</organism>